<dbReference type="Proteomes" id="UP000567795">
    <property type="component" value="Unassembled WGS sequence"/>
</dbReference>
<organism evidence="2 3">
    <name type="scientific">Allostreptomyces psammosilenae</name>
    <dbReference type="NCBI Taxonomy" id="1892865"/>
    <lineage>
        <taxon>Bacteria</taxon>
        <taxon>Bacillati</taxon>
        <taxon>Actinomycetota</taxon>
        <taxon>Actinomycetes</taxon>
        <taxon>Kitasatosporales</taxon>
        <taxon>Streptomycetaceae</taxon>
        <taxon>Allostreptomyces</taxon>
    </lineage>
</organism>
<protein>
    <recommendedName>
        <fullName evidence="1">DNA primase/polymerase bifunctional N-terminal domain-containing protein</fullName>
    </recommendedName>
</protein>
<keyword evidence="3" id="KW-1185">Reference proteome</keyword>
<reference evidence="2 3" key="1">
    <citation type="submission" date="2020-07" db="EMBL/GenBank/DDBJ databases">
        <title>Sequencing the genomes of 1000 actinobacteria strains.</title>
        <authorList>
            <person name="Klenk H.-P."/>
        </authorList>
    </citation>
    <scope>NUCLEOTIDE SEQUENCE [LARGE SCALE GENOMIC DNA]</scope>
    <source>
        <strain evidence="2 3">DSM 42178</strain>
    </source>
</reference>
<dbReference type="Pfam" id="PF09250">
    <property type="entry name" value="Prim-Pol"/>
    <property type="match status" value="1"/>
</dbReference>
<evidence type="ECO:0000259" key="1">
    <source>
        <dbReference type="SMART" id="SM00943"/>
    </source>
</evidence>
<feature type="domain" description="DNA primase/polymerase bifunctional N-terminal" evidence="1">
    <location>
        <begin position="15"/>
        <end position="196"/>
    </location>
</feature>
<dbReference type="EMBL" id="JACBZD010000002">
    <property type="protein sequence ID" value="NYI07743.1"/>
    <property type="molecule type" value="Genomic_DNA"/>
</dbReference>
<proteinExistence type="predicted"/>
<gene>
    <name evidence="2" type="ORF">FHU37_004772</name>
</gene>
<dbReference type="InterPro" id="IPR015330">
    <property type="entry name" value="DNA_primase/pol_bifunc_N"/>
</dbReference>
<accession>A0A852ZZD7</accession>
<dbReference type="AlphaFoldDB" id="A0A852ZZD7"/>
<dbReference type="SMART" id="SM00943">
    <property type="entry name" value="Prim-Pol"/>
    <property type="match status" value="1"/>
</dbReference>
<sequence length="219" mass="23484">MTARSWSSGTLIDAAIAYAEVCRWDVAAGARLLEHDGPPRCSCGDPVCTAPGAHPVRADWALQCSNNPAAVRHWWSAQPDSCVLLPTGRSFDAVDVPFNAGCLALARLERLGVELGPVLSVANRRMVFLVLPGIAEKVPDLLRRIGWAPAGIDLVAHGDGSYVPGAPSRIGRFGYAQWARPPRGGTRWMPDVKDLLPSIAYACGQETRRPSLVPARSRG</sequence>
<evidence type="ECO:0000313" key="3">
    <source>
        <dbReference type="Proteomes" id="UP000567795"/>
    </source>
</evidence>
<comment type="caution">
    <text evidence="2">The sequence shown here is derived from an EMBL/GenBank/DDBJ whole genome shotgun (WGS) entry which is preliminary data.</text>
</comment>
<dbReference type="RefSeq" id="WP_312892818.1">
    <property type="nucleotide sequence ID" value="NZ_JACBZD010000002.1"/>
</dbReference>
<name>A0A852ZZD7_9ACTN</name>
<evidence type="ECO:0000313" key="2">
    <source>
        <dbReference type="EMBL" id="NYI07743.1"/>
    </source>
</evidence>